<dbReference type="InterPro" id="IPR036271">
    <property type="entry name" value="Tet_transcr_reg_TetR-rel_C_sf"/>
</dbReference>
<evidence type="ECO:0000313" key="4">
    <source>
        <dbReference type="EMBL" id="NIH77505.1"/>
    </source>
</evidence>
<sequence>MPRGVAIPELRQQLFAALERVIARDGAGRLSGRAVTGEAGVATGLLYAHFADVDDFLAAYAVDRAFLVSAGAASLPGRVGTGDVAGNLCEAVLSASPASVLALARLLVSRPELAERVQAVLGDNTAGFDAIENAAAAYLAGEQRAGRVTAAADPAALALALVGVLHRLVLTGDAEPGRIRRAFTGLISAFAPATAG</sequence>
<dbReference type="RefSeq" id="WP_167109639.1">
    <property type="nucleotide sequence ID" value="NZ_JAANOU010000001.1"/>
</dbReference>
<dbReference type="Gene3D" id="1.10.357.10">
    <property type="entry name" value="Tetracycline Repressor, domain 2"/>
    <property type="match status" value="1"/>
</dbReference>
<evidence type="ECO:0000256" key="2">
    <source>
        <dbReference type="PROSITE-ProRule" id="PRU00335"/>
    </source>
</evidence>
<name>A0ABX0SLN3_9PSEU</name>
<evidence type="ECO:0000256" key="1">
    <source>
        <dbReference type="ARBA" id="ARBA00023125"/>
    </source>
</evidence>
<feature type="DNA-binding region" description="H-T-H motif" evidence="2">
    <location>
        <begin position="31"/>
        <end position="50"/>
    </location>
</feature>
<dbReference type="InterPro" id="IPR009057">
    <property type="entry name" value="Homeodomain-like_sf"/>
</dbReference>
<feature type="domain" description="HTH tetR-type" evidence="3">
    <location>
        <begin position="8"/>
        <end position="68"/>
    </location>
</feature>
<evidence type="ECO:0000259" key="3">
    <source>
        <dbReference type="PROSITE" id="PS50977"/>
    </source>
</evidence>
<keyword evidence="1 2" id="KW-0238">DNA-binding</keyword>
<accession>A0ABX0SLN3</accession>
<keyword evidence="5" id="KW-1185">Reference proteome</keyword>
<organism evidence="4 5">
    <name type="scientific">Amycolatopsis viridis</name>
    <dbReference type="NCBI Taxonomy" id="185678"/>
    <lineage>
        <taxon>Bacteria</taxon>
        <taxon>Bacillati</taxon>
        <taxon>Actinomycetota</taxon>
        <taxon>Actinomycetes</taxon>
        <taxon>Pseudonocardiales</taxon>
        <taxon>Pseudonocardiaceae</taxon>
        <taxon>Amycolatopsis</taxon>
    </lineage>
</organism>
<dbReference type="SUPFAM" id="SSF46689">
    <property type="entry name" value="Homeodomain-like"/>
    <property type="match status" value="1"/>
</dbReference>
<proteinExistence type="predicted"/>
<dbReference type="EMBL" id="JAANOU010000001">
    <property type="protein sequence ID" value="NIH77505.1"/>
    <property type="molecule type" value="Genomic_DNA"/>
</dbReference>
<protein>
    <submittedName>
        <fullName evidence="4">AcrR family transcriptional regulator</fullName>
    </submittedName>
</protein>
<evidence type="ECO:0000313" key="5">
    <source>
        <dbReference type="Proteomes" id="UP000754495"/>
    </source>
</evidence>
<dbReference type="SUPFAM" id="SSF48498">
    <property type="entry name" value="Tetracyclin repressor-like, C-terminal domain"/>
    <property type="match status" value="1"/>
</dbReference>
<reference evidence="4 5" key="1">
    <citation type="submission" date="2020-03" db="EMBL/GenBank/DDBJ databases">
        <title>Sequencing the genomes of 1000 actinobacteria strains.</title>
        <authorList>
            <person name="Klenk H.-P."/>
        </authorList>
    </citation>
    <scope>NUCLEOTIDE SEQUENCE [LARGE SCALE GENOMIC DNA]</scope>
    <source>
        <strain evidence="4 5">DSM 45668</strain>
    </source>
</reference>
<dbReference type="InterPro" id="IPR001647">
    <property type="entry name" value="HTH_TetR"/>
</dbReference>
<dbReference type="PROSITE" id="PS50977">
    <property type="entry name" value="HTH_TETR_2"/>
    <property type="match status" value="1"/>
</dbReference>
<gene>
    <name evidence="4" type="ORF">FHX46_000035</name>
</gene>
<dbReference type="Proteomes" id="UP000754495">
    <property type="component" value="Unassembled WGS sequence"/>
</dbReference>
<comment type="caution">
    <text evidence="4">The sequence shown here is derived from an EMBL/GenBank/DDBJ whole genome shotgun (WGS) entry which is preliminary data.</text>
</comment>